<reference evidence="2" key="2">
    <citation type="journal article" date="2014" name="ISME J.">
        <title>Microbial stratification in low pH oxic and suboxic macroscopic growths along an acid mine drainage.</title>
        <authorList>
            <person name="Mendez-Garcia C."/>
            <person name="Mesa V."/>
            <person name="Sprenger R.R."/>
            <person name="Richter M."/>
            <person name="Diez M.S."/>
            <person name="Solano J."/>
            <person name="Bargiela R."/>
            <person name="Golyshina O.V."/>
            <person name="Manteca A."/>
            <person name="Ramos J.L."/>
            <person name="Gallego J.R."/>
            <person name="Llorente I."/>
            <person name="Martins Dos Santos V.A."/>
            <person name="Jensen O.N."/>
            <person name="Pelaez A.I."/>
            <person name="Sanchez J."/>
            <person name="Ferrer M."/>
        </authorList>
    </citation>
    <scope>NUCLEOTIDE SEQUENCE</scope>
</reference>
<comment type="caution">
    <text evidence="2">The sequence shown here is derived from an EMBL/GenBank/DDBJ whole genome shotgun (WGS) entry which is preliminary data.</text>
</comment>
<reference evidence="2" key="1">
    <citation type="submission" date="2013-08" db="EMBL/GenBank/DDBJ databases">
        <authorList>
            <person name="Mendez C."/>
            <person name="Richter M."/>
            <person name="Ferrer M."/>
            <person name="Sanchez J."/>
        </authorList>
    </citation>
    <scope>NUCLEOTIDE SEQUENCE</scope>
</reference>
<feature type="non-terminal residue" evidence="2">
    <location>
        <position position="199"/>
    </location>
</feature>
<dbReference type="GO" id="GO:0016787">
    <property type="term" value="F:hydrolase activity"/>
    <property type="evidence" value="ECO:0007669"/>
    <property type="project" value="UniProtKB-KW"/>
</dbReference>
<dbReference type="InterPro" id="IPR036101">
    <property type="entry name" value="CarD-like/TRCF_RID_sf"/>
</dbReference>
<keyword evidence="2" id="KW-0378">Hydrolase</keyword>
<dbReference type="InterPro" id="IPR003711">
    <property type="entry name" value="CarD-like/TRCF_RID"/>
</dbReference>
<dbReference type="InterPro" id="IPR027417">
    <property type="entry name" value="P-loop_NTPase"/>
</dbReference>
<dbReference type="SMART" id="SM01058">
    <property type="entry name" value="CarD_TRCF"/>
    <property type="match status" value="1"/>
</dbReference>
<evidence type="ECO:0000259" key="1">
    <source>
        <dbReference type="SMART" id="SM01058"/>
    </source>
</evidence>
<protein>
    <submittedName>
        <fullName evidence="2">Transcription factor CarD domain protein</fullName>
        <ecNumber evidence="2">3.6.1.-</ecNumber>
    </submittedName>
</protein>
<proteinExistence type="predicted"/>
<dbReference type="AlphaFoldDB" id="T1D6K0"/>
<name>T1D6K0_9ZZZZ</name>
<dbReference type="SUPFAM" id="SSF52540">
    <property type="entry name" value="P-loop containing nucleoside triphosphate hydrolases"/>
    <property type="match status" value="1"/>
</dbReference>
<accession>T1D6K0</accession>
<organism evidence="2">
    <name type="scientific">mine drainage metagenome</name>
    <dbReference type="NCBI Taxonomy" id="410659"/>
    <lineage>
        <taxon>unclassified sequences</taxon>
        <taxon>metagenomes</taxon>
        <taxon>ecological metagenomes</taxon>
    </lineage>
</organism>
<dbReference type="Gene3D" id="2.40.10.170">
    <property type="match status" value="1"/>
</dbReference>
<dbReference type="EC" id="3.6.1.-" evidence="2"/>
<dbReference type="Pfam" id="PF02559">
    <property type="entry name" value="CarD_TRCF_RID"/>
    <property type="match status" value="1"/>
</dbReference>
<feature type="domain" description="CarD-like/TRCF RNAP-interacting" evidence="1">
    <location>
        <begin position="87"/>
        <end position="182"/>
    </location>
</feature>
<dbReference type="EMBL" id="AUZX01002311">
    <property type="protein sequence ID" value="EQD77049.1"/>
    <property type="molecule type" value="Genomic_DNA"/>
</dbReference>
<evidence type="ECO:0000313" key="2">
    <source>
        <dbReference type="EMBL" id="EQD77049.1"/>
    </source>
</evidence>
<gene>
    <name evidence="2" type="ORF">B1A_03137</name>
</gene>
<sequence length="199" mass="21797">MIAADSDGSANSLLASLKREGISANLASDIHQLRNSVLVRANVPIDAGFIAKKGGLALLAEGEISGRRRPNRSEKRGQRSNKVNFDDLLIGGYVVHATHGVAKYLGMTKRSIGDSERDYLLLEYRGGDRLYVPSDQMGSITPYVGGESPSLSRLGGSDWQKTRARVKQDVQKVAQELVVLYQRRMVTKGHAYLPDSAWQ</sequence>
<dbReference type="SUPFAM" id="SSF141259">
    <property type="entry name" value="CarD-like"/>
    <property type="match status" value="1"/>
</dbReference>